<evidence type="ECO:0000313" key="16">
    <source>
        <dbReference type="EMBL" id="MDY0872161.1"/>
    </source>
</evidence>
<evidence type="ECO:0000256" key="15">
    <source>
        <dbReference type="PIRNR" id="PIRNR004638"/>
    </source>
</evidence>
<protein>
    <recommendedName>
        <fullName evidence="4 14">Protoporphyrinogen IX oxidase</fullName>
        <shortName evidence="14">PPO</shortName>
        <ecNumber evidence="14 15">1.3.99.-</ecNumber>
    </recommendedName>
</protein>
<evidence type="ECO:0000256" key="14">
    <source>
        <dbReference type="HAMAP-Rule" id="MF_02239"/>
    </source>
</evidence>
<sequence>MDLYLWLKALHVIAVIAWMAGMLYLPRLYVYHCKAKSGSEMSETFKVMERRLLRAIINPAMIASWIFGLSLAWMGDWWGAGWFHGKLALLFGMQLIHAGYARWRRAFANDANTHDEKFFRIMNEVPTLLMIGIVILVIVKPF</sequence>
<evidence type="ECO:0000256" key="4">
    <source>
        <dbReference type="ARBA" id="ARBA00017504"/>
    </source>
</evidence>
<comment type="catalytic activity">
    <reaction evidence="13 14 15">
        <text>protoporphyrinogen IX + 3 A = protoporphyrin IX + 3 AH2</text>
        <dbReference type="Rhea" id="RHEA:62000"/>
        <dbReference type="ChEBI" id="CHEBI:13193"/>
        <dbReference type="ChEBI" id="CHEBI:17499"/>
        <dbReference type="ChEBI" id="CHEBI:57306"/>
        <dbReference type="ChEBI" id="CHEBI:57307"/>
    </reaction>
</comment>
<comment type="pathway">
    <text evidence="2 14 15">Porphyrin-containing compound metabolism; protoporphyrin-IX biosynthesis; protoporphyrin-IX from protoporphyrinogen-IX: step 1/1.</text>
</comment>
<organism evidence="16 17">
    <name type="scientific">Dongia rigui</name>
    <dbReference type="NCBI Taxonomy" id="940149"/>
    <lineage>
        <taxon>Bacteria</taxon>
        <taxon>Pseudomonadati</taxon>
        <taxon>Pseudomonadota</taxon>
        <taxon>Alphaproteobacteria</taxon>
        <taxon>Rhodospirillales</taxon>
        <taxon>Dongiaceae</taxon>
        <taxon>Dongia</taxon>
    </lineage>
</organism>
<keyword evidence="7 14" id="KW-0812">Transmembrane</keyword>
<dbReference type="PANTHER" id="PTHR40255:SF1">
    <property type="entry name" value="PROTOPORPHYRINOGEN IX OXIDASE"/>
    <property type="match status" value="1"/>
</dbReference>
<dbReference type="EC" id="1.3.99.-" evidence="14 15"/>
<keyword evidence="17" id="KW-1185">Reference proteome</keyword>
<keyword evidence="10 14" id="KW-0560">Oxidoreductase</keyword>
<dbReference type="Pfam" id="PF03653">
    <property type="entry name" value="UPF0093"/>
    <property type="match status" value="1"/>
</dbReference>
<comment type="similarity">
    <text evidence="3 14 15">Belongs to the HemJ family.</text>
</comment>
<evidence type="ECO:0000256" key="13">
    <source>
        <dbReference type="ARBA" id="ARBA00048390"/>
    </source>
</evidence>
<evidence type="ECO:0000313" key="17">
    <source>
        <dbReference type="Proteomes" id="UP001271769"/>
    </source>
</evidence>
<evidence type="ECO:0000256" key="8">
    <source>
        <dbReference type="ARBA" id="ARBA00022723"/>
    </source>
</evidence>
<evidence type="ECO:0000256" key="6">
    <source>
        <dbReference type="ARBA" id="ARBA00022617"/>
    </source>
</evidence>
<comment type="cofactor">
    <cofactor evidence="14 15">
        <name>heme b</name>
        <dbReference type="ChEBI" id="CHEBI:60344"/>
    </cofactor>
    <text evidence="14 15">Binds 1 heme b (iron(II)-protoporphyrin IX) group per subunit.</text>
</comment>
<gene>
    <name evidence="16" type="primary">hemJ</name>
    <name evidence="16" type="ORF">SMD31_09510</name>
</gene>
<reference evidence="16 17" key="1">
    <citation type="journal article" date="2013" name="Antonie Van Leeuwenhoek">
        <title>Dongia rigui sp. nov., isolated from freshwater of a large wetland in Korea.</title>
        <authorList>
            <person name="Baik K.S."/>
            <person name="Hwang Y.M."/>
            <person name="Choi J.S."/>
            <person name="Kwon J."/>
            <person name="Seong C.N."/>
        </authorList>
    </citation>
    <scope>NUCLEOTIDE SEQUENCE [LARGE SCALE GENOMIC DNA]</scope>
    <source>
        <strain evidence="16 17">04SU4-P</strain>
    </source>
</reference>
<feature type="transmembrane region" description="Helical" evidence="14">
    <location>
        <begin position="52"/>
        <end position="74"/>
    </location>
</feature>
<evidence type="ECO:0000256" key="3">
    <source>
        <dbReference type="ARBA" id="ARBA00006501"/>
    </source>
</evidence>
<dbReference type="PANTHER" id="PTHR40255">
    <property type="entry name" value="UPF0093 MEMBRANE PROTEIN SLR1790"/>
    <property type="match status" value="1"/>
</dbReference>
<dbReference type="NCBIfam" id="TIGR00701">
    <property type="entry name" value="protoporphyrinogen oxidase HemJ"/>
    <property type="match status" value="1"/>
</dbReference>
<dbReference type="PIRSF" id="PIRSF004638">
    <property type="entry name" value="UCP004638"/>
    <property type="match status" value="1"/>
</dbReference>
<keyword evidence="6 14" id="KW-0349">Heme</keyword>
<accession>A0ABU5E040</accession>
<comment type="subunit">
    <text evidence="14">Homodimer.</text>
</comment>
<evidence type="ECO:0000256" key="7">
    <source>
        <dbReference type="ARBA" id="ARBA00022692"/>
    </source>
</evidence>
<evidence type="ECO:0000256" key="5">
    <source>
        <dbReference type="ARBA" id="ARBA00022475"/>
    </source>
</evidence>
<dbReference type="RefSeq" id="WP_320500578.1">
    <property type="nucleotide sequence ID" value="NZ_JAXCLX010000001.1"/>
</dbReference>
<dbReference type="HAMAP" id="MF_02239">
    <property type="entry name" value="HemJ"/>
    <property type="match status" value="1"/>
</dbReference>
<proteinExistence type="inferred from homology"/>
<keyword evidence="5 14" id="KW-1003">Cell membrane</keyword>
<evidence type="ECO:0000256" key="9">
    <source>
        <dbReference type="ARBA" id="ARBA00022989"/>
    </source>
</evidence>
<evidence type="ECO:0000256" key="12">
    <source>
        <dbReference type="ARBA" id="ARBA00023136"/>
    </source>
</evidence>
<evidence type="ECO:0000256" key="11">
    <source>
        <dbReference type="ARBA" id="ARBA00023004"/>
    </source>
</evidence>
<feature type="transmembrane region" description="Helical" evidence="14">
    <location>
        <begin position="12"/>
        <end position="31"/>
    </location>
</feature>
<evidence type="ECO:0000256" key="2">
    <source>
        <dbReference type="ARBA" id="ARBA00005073"/>
    </source>
</evidence>
<feature type="transmembrane region" description="Helical" evidence="14">
    <location>
        <begin position="121"/>
        <end position="139"/>
    </location>
</feature>
<evidence type="ECO:0000256" key="10">
    <source>
        <dbReference type="ARBA" id="ARBA00023002"/>
    </source>
</evidence>
<keyword evidence="12 14" id="KW-0472">Membrane</keyword>
<keyword evidence="11 14" id="KW-0408">Iron</keyword>
<keyword evidence="8 14" id="KW-0479">Metal-binding</keyword>
<feature type="binding site" description="axial binding residue" evidence="14">
    <location>
        <position position="11"/>
    </location>
    <ligand>
        <name>heme</name>
        <dbReference type="ChEBI" id="CHEBI:30413"/>
    </ligand>
    <ligandPart>
        <name>Fe</name>
        <dbReference type="ChEBI" id="CHEBI:18248"/>
    </ligandPart>
</feature>
<name>A0ABU5E040_9PROT</name>
<keyword evidence="9 14" id="KW-1133">Transmembrane helix</keyword>
<dbReference type="Proteomes" id="UP001271769">
    <property type="component" value="Unassembled WGS sequence"/>
</dbReference>
<dbReference type="EMBL" id="JAXCLX010000001">
    <property type="protein sequence ID" value="MDY0872161.1"/>
    <property type="molecule type" value="Genomic_DNA"/>
</dbReference>
<evidence type="ECO:0000256" key="1">
    <source>
        <dbReference type="ARBA" id="ARBA00004651"/>
    </source>
</evidence>
<comment type="subcellular location">
    <subcellularLocation>
        <location evidence="1 14">Cell membrane</location>
        <topology evidence="1 14">Multi-pass membrane protein</topology>
    </subcellularLocation>
</comment>
<feature type="binding site" description="axial binding residue" evidence="14">
    <location>
        <position position="86"/>
    </location>
    <ligand>
        <name>heme</name>
        <dbReference type="ChEBI" id="CHEBI:30413"/>
    </ligand>
    <ligandPart>
        <name>Fe</name>
        <dbReference type="ChEBI" id="CHEBI:18248"/>
    </ligandPart>
</feature>
<comment type="caution">
    <text evidence="16">The sequence shown here is derived from an EMBL/GenBank/DDBJ whole genome shotgun (WGS) entry which is preliminary data.</text>
</comment>
<comment type="function">
    <text evidence="14 15">Catalyzes the oxidation of protoporphyrinogen IX to protoporphyrin IX.</text>
</comment>
<feature type="transmembrane region" description="Helical" evidence="14">
    <location>
        <begin position="80"/>
        <end position="100"/>
    </location>
</feature>
<dbReference type="InterPro" id="IPR005265">
    <property type="entry name" value="HemJ-like"/>
</dbReference>